<sequence>MKSLAIKMMFPVVAFVLASAGAVSTSDSTTKSEIASVQGFKRTAPFNCQPQKICNNIGTVLCVDGTDQMYAKPSPTSDCTEILTHKP</sequence>
<organism evidence="1 2">
    <name type="scientific">Flavobacterium hiemivividum</name>
    <dbReference type="NCBI Taxonomy" id="2541734"/>
    <lineage>
        <taxon>Bacteria</taxon>
        <taxon>Pseudomonadati</taxon>
        <taxon>Bacteroidota</taxon>
        <taxon>Flavobacteriia</taxon>
        <taxon>Flavobacteriales</taxon>
        <taxon>Flavobacteriaceae</taxon>
        <taxon>Flavobacterium</taxon>
    </lineage>
</organism>
<proteinExistence type="predicted"/>
<gene>
    <name evidence="1" type="ORF">E0F98_04475</name>
</gene>
<accession>A0A4R5D4T2</accession>
<dbReference type="RefSeq" id="WP_132109417.1">
    <property type="nucleotide sequence ID" value="NZ_SMFO01000002.1"/>
</dbReference>
<dbReference type="Proteomes" id="UP000294597">
    <property type="component" value="Unassembled WGS sequence"/>
</dbReference>
<evidence type="ECO:0000313" key="2">
    <source>
        <dbReference type="Proteomes" id="UP000294597"/>
    </source>
</evidence>
<comment type="caution">
    <text evidence="1">The sequence shown here is derived from an EMBL/GenBank/DDBJ whole genome shotgun (WGS) entry which is preliminary data.</text>
</comment>
<protein>
    <submittedName>
        <fullName evidence="1">Uncharacterized protein</fullName>
    </submittedName>
</protein>
<name>A0A4R5D4T2_9FLAO</name>
<evidence type="ECO:0000313" key="1">
    <source>
        <dbReference type="EMBL" id="TDE05375.1"/>
    </source>
</evidence>
<reference evidence="1 2" key="1">
    <citation type="submission" date="2019-03" db="EMBL/GenBank/DDBJ databases">
        <title>Flavobacterium TSA-D2 sp. nov., isolated from arctic soil.</title>
        <authorList>
            <person name="Chaudhary D.K."/>
        </authorList>
    </citation>
    <scope>NUCLEOTIDE SEQUENCE [LARGE SCALE GENOMIC DNA]</scope>
    <source>
        <strain evidence="1 2">TSA-D2</strain>
    </source>
</reference>
<keyword evidence="2" id="KW-1185">Reference proteome</keyword>
<dbReference type="AlphaFoldDB" id="A0A4R5D4T2"/>
<dbReference type="EMBL" id="SMFO01000002">
    <property type="protein sequence ID" value="TDE05375.1"/>
    <property type="molecule type" value="Genomic_DNA"/>
</dbReference>